<evidence type="ECO:0000256" key="1">
    <source>
        <dbReference type="ARBA" id="ARBA00000085"/>
    </source>
</evidence>
<dbReference type="Gene3D" id="1.10.287.130">
    <property type="match status" value="1"/>
</dbReference>
<dbReference type="Pfam" id="PF05226">
    <property type="entry name" value="CHASE2"/>
    <property type="match status" value="1"/>
</dbReference>
<dbReference type="PANTHER" id="PTHR45453:SF1">
    <property type="entry name" value="PHOSPHATE REGULON SENSOR PROTEIN PHOR"/>
    <property type="match status" value="1"/>
</dbReference>
<dbReference type="InterPro" id="IPR017181">
    <property type="entry name" value="Sig_transdc_His_kin_CHASE2"/>
</dbReference>
<sequence>MNRKHLFADGPLIVLALLLIVVVNLNISWHWSAATDRFWYDRLMLFSGQQVSDDIHIIEIDDQSLSLIGDWPWDRAFHAELIDILTAANADVVAYNLAFTAGNAPLNASDYLLADSIERSGRVILPVYFGQIFKNGPLELVLPASVFAEHAHLGHVNVYLDQDGVYRRLSVNDVYGSHDWPHFSLAALSVAEPSKAERYRAFSSLLIRFVDPDRAFRRHSFVDVITGEVDPAEFYQKKVFVGVTATSIGDPLLTPVSASGTQTAAVDINASIYQMLVNGDEIQRLPAVFSYLVNTLTIFLLLLIIPRLSIFYQIAFSLLSLLLLLVLSWLVMEFGYWFPIAGVGFAVALIPFAWNAIRLSRLFSYFRKEARLLEQRRREEVFHFPDQLSLQSREQLERLLDTLAVSHYRLLKGRLHADEPGSTLDIRKWLPLVIAGEEYQLVVEFQHYGQREKRQLHLLMRWLESSDVQQAEDDSAGVSSDIFSRQLQLVQGYQDYIAASQHLFESSIQGLSSAVLVADLSGHLLFRNEQAFRLLPGQSENLFELLEACQLAGRLQWPELWCQAILDQCPVTAEARLEPFDVSISLRCLEDNSARLSVLVVNISDISQVKRAQRARNEMIDFISHDMRSPIASLQALVRQAEASPATFSRDEFLRKVDSHSRRALNFAEEFLSLAKVESEENIQVYEVDMYSVSQNAADTLYEQAREKHIELVLTVDDDCWVMGNGDLLERVILNLASNAIKYSPEQTRVDIRITDSGDNIRVAVADQGEGIPADLLPDLFKSFQRGTGEREVKSKGLGLGLRFVDVALQRHASQIHVASSSSGCCFYFELPKLSF</sequence>
<dbReference type="EC" id="2.7.13.3" evidence="2"/>
<dbReference type="CDD" id="cd00082">
    <property type="entry name" value="HisKA"/>
    <property type="match status" value="1"/>
</dbReference>
<keyword evidence="7" id="KW-0812">Transmembrane</keyword>
<feature type="transmembrane region" description="Helical" evidence="7">
    <location>
        <begin position="285"/>
        <end position="305"/>
    </location>
</feature>
<dbReference type="EMBL" id="JBHRYB010000013">
    <property type="protein sequence ID" value="MFC3680961.1"/>
    <property type="molecule type" value="Genomic_DNA"/>
</dbReference>
<dbReference type="Pfam" id="PF02518">
    <property type="entry name" value="HATPase_c"/>
    <property type="match status" value="1"/>
</dbReference>
<dbReference type="PRINTS" id="PR00344">
    <property type="entry name" value="BCTRLSENSOR"/>
</dbReference>
<keyword evidence="4" id="KW-0808">Transferase</keyword>
<evidence type="ECO:0000313" key="10">
    <source>
        <dbReference type="Proteomes" id="UP001595722"/>
    </source>
</evidence>
<dbReference type="Proteomes" id="UP001595722">
    <property type="component" value="Unassembled WGS sequence"/>
</dbReference>
<evidence type="ECO:0000256" key="5">
    <source>
        <dbReference type="ARBA" id="ARBA00022777"/>
    </source>
</evidence>
<dbReference type="InterPro" id="IPR007890">
    <property type="entry name" value="CHASE2"/>
</dbReference>
<evidence type="ECO:0000313" key="9">
    <source>
        <dbReference type="EMBL" id="MFC3680961.1"/>
    </source>
</evidence>
<keyword evidence="6" id="KW-0902">Two-component regulatory system</keyword>
<organism evidence="9 10">
    <name type="scientific">Bacterioplanoides pacificum</name>
    <dbReference type="NCBI Taxonomy" id="1171596"/>
    <lineage>
        <taxon>Bacteria</taxon>
        <taxon>Pseudomonadati</taxon>
        <taxon>Pseudomonadota</taxon>
        <taxon>Gammaproteobacteria</taxon>
        <taxon>Oceanospirillales</taxon>
        <taxon>Oceanospirillaceae</taxon>
        <taxon>Bacterioplanoides</taxon>
    </lineage>
</organism>
<dbReference type="SMART" id="SM00388">
    <property type="entry name" value="HisKA"/>
    <property type="match status" value="1"/>
</dbReference>
<dbReference type="InterPro" id="IPR003594">
    <property type="entry name" value="HATPase_dom"/>
</dbReference>
<feature type="transmembrane region" description="Helical" evidence="7">
    <location>
        <begin position="12"/>
        <end position="31"/>
    </location>
</feature>
<accession>A0ABV7VW55</accession>
<dbReference type="InterPro" id="IPR003661">
    <property type="entry name" value="HisK_dim/P_dom"/>
</dbReference>
<dbReference type="InterPro" id="IPR036097">
    <property type="entry name" value="HisK_dim/P_sf"/>
</dbReference>
<dbReference type="CDD" id="cd00075">
    <property type="entry name" value="HATPase"/>
    <property type="match status" value="1"/>
</dbReference>
<evidence type="ECO:0000256" key="3">
    <source>
        <dbReference type="ARBA" id="ARBA00022553"/>
    </source>
</evidence>
<evidence type="ECO:0000256" key="2">
    <source>
        <dbReference type="ARBA" id="ARBA00012438"/>
    </source>
</evidence>
<feature type="transmembrane region" description="Helical" evidence="7">
    <location>
        <begin position="310"/>
        <end position="330"/>
    </location>
</feature>
<keyword evidence="7" id="KW-0472">Membrane</keyword>
<keyword evidence="5" id="KW-0418">Kinase</keyword>
<dbReference type="RefSeq" id="WP_376867070.1">
    <property type="nucleotide sequence ID" value="NZ_JBHRYB010000013.1"/>
</dbReference>
<dbReference type="SMART" id="SM00387">
    <property type="entry name" value="HATPase_c"/>
    <property type="match status" value="1"/>
</dbReference>
<gene>
    <name evidence="9" type="ORF">ACFOMG_12715</name>
</gene>
<dbReference type="SUPFAM" id="SSF55874">
    <property type="entry name" value="ATPase domain of HSP90 chaperone/DNA topoisomerase II/histidine kinase"/>
    <property type="match status" value="1"/>
</dbReference>
<dbReference type="InterPro" id="IPR004358">
    <property type="entry name" value="Sig_transdc_His_kin-like_C"/>
</dbReference>
<comment type="catalytic activity">
    <reaction evidence="1">
        <text>ATP + protein L-histidine = ADP + protein N-phospho-L-histidine.</text>
        <dbReference type="EC" id="2.7.13.3"/>
    </reaction>
</comment>
<keyword evidence="3" id="KW-0597">Phosphoprotein</keyword>
<reference evidence="10" key="1">
    <citation type="journal article" date="2019" name="Int. J. Syst. Evol. Microbiol.">
        <title>The Global Catalogue of Microorganisms (GCM) 10K type strain sequencing project: providing services to taxonomists for standard genome sequencing and annotation.</title>
        <authorList>
            <consortium name="The Broad Institute Genomics Platform"/>
            <consortium name="The Broad Institute Genome Sequencing Center for Infectious Disease"/>
            <person name="Wu L."/>
            <person name="Ma J."/>
        </authorList>
    </citation>
    <scope>NUCLEOTIDE SEQUENCE [LARGE SCALE GENOMIC DNA]</scope>
    <source>
        <strain evidence="10">KCTC 42424</strain>
    </source>
</reference>
<dbReference type="PANTHER" id="PTHR45453">
    <property type="entry name" value="PHOSPHATE REGULON SENSOR PROTEIN PHOR"/>
    <property type="match status" value="1"/>
</dbReference>
<protein>
    <recommendedName>
        <fullName evidence="2">histidine kinase</fullName>
        <ecNumber evidence="2">2.7.13.3</ecNumber>
    </recommendedName>
</protein>
<dbReference type="SUPFAM" id="SSF47384">
    <property type="entry name" value="Homodimeric domain of signal transducing histidine kinase"/>
    <property type="match status" value="1"/>
</dbReference>
<comment type="caution">
    <text evidence="9">The sequence shown here is derived from an EMBL/GenBank/DDBJ whole genome shotgun (WGS) entry which is preliminary data.</text>
</comment>
<keyword evidence="10" id="KW-1185">Reference proteome</keyword>
<feature type="domain" description="Histidine kinase" evidence="8">
    <location>
        <begin position="622"/>
        <end position="835"/>
    </location>
</feature>
<evidence type="ECO:0000256" key="4">
    <source>
        <dbReference type="ARBA" id="ARBA00022679"/>
    </source>
</evidence>
<evidence type="ECO:0000256" key="6">
    <source>
        <dbReference type="ARBA" id="ARBA00023012"/>
    </source>
</evidence>
<dbReference type="Pfam" id="PF00512">
    <property type="entry name" value="HisKA"/>
    <property type="match status" value="1"/>
</dbReference>
<name>A0ABV7VW55_9GAMM</name>
<keyword evidence="7" id="KW-1133">Transmembrane helix</keyword>
<evidence type="ECO:0000256" key="7">
    <source>
        <dbReference type="SAM" id="Phobius"/>
    </source>
</evidence>
<feature type="transmembrane region" description="Helical" evidence="7">
    <location>
        <begin position="336"/>
        <end position="357"/>
    </location>
</feature>
<dbReference type="Gene3D" id="3.30.565.10">
    <property type="entry name" value="Histidine kinase-like ATPase, C-terminal domain"/>
    <property type="match status" value="1"/>
</dbReference>
<dbReference type="InterPro" id="IPR005467">
    <property type="entry name" value="His_kinase_dom"/>
</dbReference>
<dbReference type="SMART" id="SM01080">
    <property type="entry name" value="CHASE2"/>
    <property type="match status" value="1"/>
</dbReference>
<dbReference type="InterPro" id="IPR050351">
    <property type="entry name" value="BphY/WalK/GraS-like"/>
</dbReference>
<proteinExistence type="predicted"/>
<dbReference type="PROSITE" id="PS50109">
    <property type="entry name" value="HIS_KIN"/>
    <property type="match status" value="1"/>
</dbReference>
<dbReference type="PIRSF" id="PIRSF037347">
    <property type="entry name" value="STHK_CHASE2_PAS_prd"/>
    <property type="match status" value="1"/>
</dbReference>
<evidence type="ECO:0000259" key="8">
    <source>
        <dbReference type="PROSITE" id="PS50109"/>
    </source>
</evidence>
<dbReference type="InterPro" id="IPR036890">
    <property type="entry name" value="HATPase_C_sf"/>
</dbReference>